<dbReference type="EMBL" id="JAXQNO010000009">
    <property type="protein sequence ID" value="KAK4791574.1"/>
    <property type="molecule type" value="Genomic_DNA"/>
</dbReference>
<evidence type="ECO:0000313" key="1">
    <source>
        <dbReference type="EMBL" id="KAK4791574.1"/>
    </source>
</evidence>
<keyword evidence="2" id="KW-1185">Reference proteome</keyword>
<protein>
    <submittedName>
        <fullName evidence="1">Uncharacterized protein</fullName>
    </submittedName>
</protein>
<accession>A0AAN7LTP7</accession>
<dbReference type="AlphaFoldDB" id="A0AAN7LTP7"/>
<reference evidence="1 2" key="1">
    <citation type="journal article" date="2023" name="Hortic Res">
        <title>Pangenome of water caltrop reveals structural variations and asymmetric subgenome divergence after allopolyploidization.</title>
        <authorList>
            <person name="Zhang X."/>
            <person name="Chen Y."/>
            <person name="Wang L."/>
            <person name="Yuan Y."/>
            <person name="Fang M."/>
            <person name="Shi L."/>
            <person name="Lu R."/>
            <person name="Comes H.P."/>
            <person name="Ma Y."/>
            <person name="Chen Y."/>
            <person name="Huang G."/>
            <person name="Zhou Y."/>
            <person name="Zheng Z."/>
            <person name="Qiu Y."/>
        </authorList>
    </citation>
    <scope>NUCLEOTIDE SEQUENCE [LARGE SCALE GENOMIC DNA]</scope>
    <source>
        <strain evidence="1">F231</strain>
    </source>
</reference>
<gene>
    <name evidence="1" type="ORF">SAY86_031987</name>
</gene>
<proteinExistence type="predicted"/>
<evidence type="ECO:0000313" key="2">
    <source>
        <dbReference type="Proteomes" id="UP001346149"/>
    </source>
</evidence>
<sequence>MRDFTCFEAAPEEENYLGSSESSDGHRTEAIKGKHFKAPTLRAHSRSFSFSLFSSLIVKFRTKSCVSEILRYPPPLGITPASQSIEGELFGAIFVDFECLDLWILLLEVNSLL</sequence>
<comment type="caution">
    <text evidence="1">The sequence shown here is derived from an EMBL/GenBank/DDBJ whole genome shotgun (WGS) entry which is preliminary data.</text>
</comment>
<organism evidence="1 2">
    <name type="scientific">Trapa natans</name>
    <name type="common">Water chestnut</name>
    <dbReference type="NCBI Taxonomy" id="22666"/>
    <lineage>
        <taxon>Eukaryota</taxon>
        <taxon>Viridiplantae</taxon>
        <taxon>Streptophyta</taxon>
        <taxon>Embryophyta</taxon>
        <taxon>Tracheophyta</taxon>
        <taxon>Spermatophyta</taxon>
        <taxon>Magnoliopsida</taxon>
        <taxon>eudicotyledons</taxon>
        <taxon>Gunneridae</taxon>
        <taxon>Pentapetalae</taxon>
        <taxon>rosids</taxon>
        <taxon>malvids</taxon>
        <taxon>Myrtales</taxon>
        <taxon>Lythraceae</taxon>
        <taxon>Trapa</taxon>
    </lineage>
</organism>
<dbReference type="Proteomes" id="UP001346149">
    <property type="component" value="Unassembled WGS sequence"/>
</dbReference>
<name>A0AAN7LTP7_TRANT</name>